<reference evidence="1 2" key="1">
    <citation type="journal article" date="2019" name="Sci. Rep.">
        <title>Orb-weaving spider Araneus ventricosus genome elucidates the spidroin gene catalogue.</title>
        <authorList>
            <person name="Kono N."/>
            <person name="Nakamura H."/>
            <person name="Ohtoshi R."/>
            <person name="Moran D.A.P."/>
            <person name="Shinohara A."/>
            <person name="Yoshida Y."/>
            <person name="Fujiwara M."/>
            <person name="Mori M."/>
            <person name="Tomita M."/>
            <person name="Arakawa K."/>
        </authorList>
    </citation>
    <scope>NUCLEOTIDE SEQUENCE [LARGE SCALE GENOMIC DNA]</scope>
</reference>
<organism evidence="1 2">
    <name type="scientific">Araneus ventricosus</name>
    <name type="common">Orbweaver spider</name>
    <name type="synonym">Epeira ventricosa</name>
    <dbReference type="NCBI Taxonomy" id="182803"/>
    <lineage>
        <taxon>Eukaryota</taxon>
        <taxon>Metazoa</taxon>
        <taxon>Ecdysozoa</taxon>
        <taxon>Arthropoda</taxon>
        <taxon>Chelicerata</taxon>
        <taxon>Arachnida</taxon>
        <taxon>Araneae</taxon>
        <taxon>Araneomorphae</taxon>
        <taxon>Entelegynae</taxon>
        <taxon>Araneoidea</taxon>
        <taxon>Araneidae</taxon>
        <taxon>Araneus</taxon>
    </lineage>
</organism>
<protein>
    <submittedName>
        <fullName evidence="1">Uncharacterized protein</fullName>
    </submittedName>
</protein>
<dbReference type="Proteomes" id="UP000499080">
    <property type="component" value="Unassembled WGS sequence"/>
</dbReference>
<evidence type="ECO:0000313" key="2">
    <source>
        <dbReference type="Proteomes" id="UP000499080"/>
    </source>
</evidence>
<accession>A0A4Y2A529</accession>
<proteinExistence type="predicted"/>
<name>A0A4Y2A529_ARAVE</name>
<comment type="caution">
    <text evidence="1">The sequence shown here is derived from an EMBL/GenBank/DDBJ whole genome shotgun (WGS) entry which is preliminary data.</text>
</comment>
<gene>
    <name evidence="1" type="ORF">AVEN_235401_1</name>
</gene>
<keyword evidence="2" id="KW-1185">Reference proteome</keyword>
<sequence length="135" mass="15382">MWVWCALDLILRVKRPPAGVVSFFSFNAQERALSTERVLKHNADLRGRHPKCYGVPLTSFRPVMNINNTIPQVEKHGREVMHKFGEREEDSDVIFVIWPGRDGLLIRSHLRAASGFQARKPIPLKVRRVSGPVAC</sequence>
<dbReference type="EMBL" id="BGPR01000005">
    <property type="protein sequence ID" value="GBL74455.1"/>
    <property type="molecule type" value="Genomic_DNA"/>
</dbReference>
<evidence type="ECO:0000313" key="1">
    <source>
        <dbReference type="EMBL" id="GBL74455.1"/>
    </source>
</evidence>
<dbReference type="AlphaFoldDB" id="A0A4Y2A529"/>